<dbReference type="InterPro" id="IPR039223">
    <property type="entry name" value="AATF/Bfr2"/>
</dbReference>
<dbReference type="PANTHER" id="PTHR15565:SF0">
    <property type="entry name" value="PROTEIN AATF"/>
    <property type="match status" value="1"/>
</dbReference>
<protein>
    <recommendedName>
        <fullName evidence="1">AATF leucine zipper-containing domain-containing protein</fullName>
    </recommendedName>
</protein>
<dbReference type="InterPro" id="IPR025160">
    <property type="entry name" value="AATF"/>
</dbReference>
<dbReference type="Pfam" id="PF13339">
    <property type="entry name" value="AATF-Che1"/>
    <property type="match status" value="1"/>
</dbReference>
<dbReference type="GO" id="GO:0005730">
    <property type="term" value="C:nucleolus"/>
    <property type="evidence" value="ECO:0007669"/>
    <property type="project" value="TreeGrafter"/>
</dbReference>
<evidence type="ECO:0000313" key="2">
    <source>
        <dbReference type="EMBL" id="OAY74764.1"/>
    </source>
</evidence>
<comment type="caution">
    <text evidence="2">The sequence shown here is derived from an EMBL/GenBank/DDBJ whole genome shotgun (WGS) entry which is preliminary data.</text>
</comment>
<proteinExistence type="predicted"/>
<dbReference type="AlphaFoldDB" id="A0A199VCE5"/>
<sequence length="99" mass="11397">MSLKALWDKSLELRFLLQKAFARSTFCGSDIAVNQAYSDLIQSSKQTLNCMLELQEKISDQVSAYMRDTSRMIKRMQLRRSSVDIFGKVPEEADNKNEV</sequence>
<gene>
    <name evidence="2" type="ORF">ACMD2_15986</name>
</gene>
<dbReference type="PANTHER" id="PTHR15565">
    <property type="entry name" value="AATF PROTEIN APOPTOSIS ANTAGONIZING TRANSCRIPTION FACTOR"/>
    <property type="match status" value="1"/>
</dbReference>
<accession>A0A199VCE5</accession>
<reference evidence="2 3" key="1">
    <citation type="journal article" date="2016" name="DNA Res.">
        <title>The draft genome of MD-2 pineapple using hybrid error correction of long reads.</title>
        <authorList>
            <person name="Redwan R.M."/>
            <person name="Saidin A."/>
            <person name="Kumar S.V."/>
        </authorList>
    </citation>
    <scope>NUCLEOTIDE SEQUENCE [LARGE SCALE GENOMIC DNA]</scope>
    <source>
        <strain evidence="3">cv. MD2</strain>
        <tissue evidence="2">Leaf</tissue>
    </source>
</reference>
<dbReference type="EMBL" id="LSRQ01002299">
    <property type="protein sequence ID" value="OAY74764.1"/>
    <property type="molecule type" value="Genomic_DNA"/>
</dbReference>
<organism evidence="2 3">
    <name type="scientific">Ananas comosus</name>
    <name type="common">Pineapple</name>
    <name type="synonym">Ananas ananas</name>
    <dbReference type="NCBI Taxonomy" id="4615"/>
    <lineage>
        <taxon>Eukaryota</taxon>
        <taxon>Viridiplantae</taxon>
        <taxon>Streptophyta</taxon>
        <taxon>Embryophyta</taxon>
        <taxon>Tracheophyta</taxon>
        <taxon>Spermatophyta</taxon>
        <taxon>Magnoliopsida</taxon>
        <taxon>Liliopsida</taxon>
        <taxon>Poales</taxon>
        <taxon>Bromeliaceae</taxon>
        <taxon>Bromelioideae</taxon>
        <taxon>Ananas</taxon>
    </lineage>
</organism>
<evidence type="ECO:0000313" key="3">
    <source>
        <dbReference type="Proteomes" id="UP000092600"/>
    </source>
</evidence>
<feature type="domain" description="AATF leucine zipper-containing" evidence="1">
    <location>
        <begin position="4"/>
        <end position="68"/>
    </location>
</feature>
<dbReference type="Proteomes" id="UP000092600">
    <property type="component" value="Unassembled WGS sequence"/>
</dbReference>
<evidence type="ECO:0000259" key="1">
    <source>
        <dbReference type="Pfam" id="PF13339"/>
    </source>
</evidence>
<name>A0A199VCE5_ANACO</name>
<dbReference type="STRING" id="4615.A0A199VCE5"/>